<dbReference type="Gene3D" id="1.20.58.1700">
    <property type="match status" value="1"/>
</dbReference>
<evidence type="ECO:0000259" key="2">
    <source>
        <dbReference type="Pfam" id="PF21986"/>
    </source>
</evidence>
<dbReference type="Gene3D" id="3.10.490.10">
    <property type="entry name" value="Gamma-glutamyl cyclotransferase-like"/>
    <property type="match status" value="1"/>
</dbReference>
<proteinExistence type="predicted"/>
<dbReference type="Gene3D" id="3.90.1300.10">
    <property type="entry name" value="Amidase signature (AS) domain"/>
    <property type="match status" value="1"/>
</dbReference>
<dbReference type="InterPro" id="IPR036928">
    <property type="entry name" value="AS_sf"/>
</dbReference>
<dbReference type="Pfam" id="PF21986">
    <property type="entry name" value="AH_C"/>
    <property type="match status" value="1"/>
</dbReference>
<protein>
    <submittedName>
        <fullName evidence="3">Allophanate hydrolase</fullName>
        <ecNumber evidence="3">3.5.1.54</ecNumber>
    </submittedName>
</protein>
<dbReference type="EMBL" id="JACHVC010000013">
    <property type="protein sequence ID" value="MBC2608187.1"/>
    <property type="molecule type" value="Genomic_DNA"/>
</dbReference>
<dbReference type="InterPro" id="IPR000120">
    <property type="entry name" value="Amidase"/>
</dbReference>
<dbReference type="SUPFAM" id="SSF75304">
    <property type="entry name" value="Amidase signature (AS) enzymes"/>
    <property type="match status" value="1"/>
</dbReference>
<keyword evidence="4" id="KW-1185">Reference proteome</keyword>
<dbReference type="InterPro" id="IPR023631">
    <property type="entry name" value="Amidase_dom"/>
</dbReference>
<dbReference type="RefSeq" id="WP_185662038.1">
    <property type="nucleotide sequence ID" value="NZ_CAWPOO010000013.1"/>
</dbReference>
<dbReference type="PANTHER" id="PTHR11895:SF169">
    <property type="entry name" value="GLUTAMYL-TRNA(GLN) AMIDOTRANSFERASE"/>
    <property type="match status" value="1"/>
</dbReference>
<name>A0A7X1B9I5_9BACT</name>
<evidence type="ECO:0000259" key="1">
    <source>
        <dbReference type="Pfam" id="PF01425"/>
    </source>
</evidence>
<organism evidence="3 4">
    <name type="scientific">Pelagicoccus albus</name>
    <dbReference type="NCBI Taxonomy" id="415222"/>
    <lineage>
        <taxon>Bacteria</taxon>
        <taxon>Pseudomonadati</taxon>
        <taxon>Verrucomicrobiota</taxon>
        <taxon>Opitutia</taxon>
        <taxon>Puniceicoccales</taxon>
        <taxon>Pelagicoccaceae</taxon>
        <taxon>Pelagicoccus</taxon>
    </lineage>
</organism>
<sequence>MKDLSFDFQTLRSAYLSGETTPSQLIQEILNRIESGDSKIWICVDTKERLLAQAAELEKQDIESLPLYGIPFAVKDNIDVAELPTTAACPDYRYFADKDATVVAKLRAAGAIPIGKTNLDQFATGLVGVRSPYGFPGNAFDPDYIPGGSSSGSAVSVALGQVSFSLGTDTAGSGRVPACFNNLVGLKPSRGLLSNTGVVPACKSLDCVSIFALNASDAQAALRSASGFDATDPFSRPQPVQLDTTKKCFREGMTFGVPSPEQLEFFENQDYLDLYLKSVDRLESIGFKKQIVDFAPFLAAARLLYEGPWVAERYWAIQDLIKSAPESLHPVTRAIIEKGIEGTAVDAFDASYKLQAFRQETESVWEEIDFILSPTAGTHYTIAEVEANPIQLNSNLGYYTNFMNLLDLSSMAVPTGFTPKGMPFGVTVIAPAFHDEKLLVVADQLQKASELPLGASQHRVNSELLPTCYDSIPIAVCGAHMSGLPLNGQLTELGATFCQKASTNDSYRLFALAGTTPAKPGMIRDETNGGKIELEIWDLPKTQWAEFIAQIPSPLGIGNIELIDGQYVKGFLCESWATAGAKELTALGSWRVYLQSER</sequence>
<comment type="caution">
    <text evidence="3">The sequence shown here is derived from an EMBL/GenBank/DDBJ whole genome shotgun (WGS) entry which is preliminary data.</text>
</comment>
<dbReference type="Proteomes" id="UP000526501">
    <property type="component" value="Unassembled WGS sequence"/>
</dbReference>
<dbReference type="Pfam" id="PF01425">
    <property type="entry name" value="Amidase"/>
    <property type="match status" value="1"/>
</dbReference>
<reference evidence="3 4" key="1">
    <citation type="submission" date="2020-07" db="EMBL/GenBank/DDBJ databases">
        <authorList>
            <person name="Feng X."/>
        </authorList>
    </citation>
    <scope>NUCLEOTIDE SEQUENCE [LARGE SCALE GENOMIC DNA]</scope>
    <source>
        <strain evidence="3 4">JCM23202</strain>
    </source>
</reference>
<evidence type="ECO:0000313" key="4">
    <source>
        <dbReference type="Proteomes" id="UP000526501"/>
    </source>
</evidence>
<keyword evidence="3" id="KW-0378">Hydrolase</keyword>
<dbReference type="GO" id="GO:0004039">
    <property type="term" value="F:allophanate hydrolase activity"/>
    <property type="evidence" value="ECO:0007669"/>
    <property type="project" value="UniProtKB-EC"/>
</dbReference>
<dbReference type="NCBIfam" id="NF006043">
    <property type="entry name" value="PRK08186.1"/>
    <property type="match status" value="1"/>
</dbReference>
<feature type="domain" description="Amidase" evidence="1">
    <location>
        <begin position="25"/>
        <end position="439"/>
    </location>
</feature>
<feature type="domain" description="Allophanate hydrolase C-terminal" evidence="2">
    <location>
        <begin position="473"/>
        <end position="595"/>
    </location>
</feature>
<dbReference type="InterPro" id="IPR053844">
    <property type="entry name" value="AH_C"/>
</dbReference>
<dbReference type="PANTHER" id="PTHR11895">
    <property type="entry name" value="TRANSAMIDASE"/>
    <property type="match status" value="1"/>
</dbReference>
<dbReference type="NCBIfam" id="TIGR02713">
    <property type="entry name" value="allophanate_hyd"/>
    <property type="match status" value="1"/>
</dbReference>
<gene>
    <name evidence="3" type="primary">atzF</name>
    <name evidence="3" type="ORF">H5P27_19180</name>
</gene>
<dbReference type="EC" id="3.5.1.54" evidence="3"/>
<accession>A0A7X1B9I5</accession>
<evidence type="ECO:0000313" key="3">
    <source>
        <dbReference type="EMBL" id="MBC2608187.1"/>
    </source>
</evidence>
<dbReference type="AlphaFoldDB" id="A0A7X1B9I5"/>
<dbReference type="InterPro" id="IPR014085">
    <property type="entry name" value="Allophanate_hydrolase"/>
</dbReference>